<evidence type="ECO:0000256" key="2">
    <source>
        <dbReference type="ARBA" id="ARBA00022527"/>
    </source>
</evidence>
<keyword evidence="5 11" id="KW-0418">Kinase</keyword>
<evidence type="ECO:0000256" key="1">
    <source>
        <dbReference type="ARBA" id="ARBA00012513"/>
    </source>
</evidence>
<dbReference type="GO" id="GO:0005524">
    <property type="term" value="F:ATP binding"/>
    <property type="evidence" value="ECO:0007669"/>
    <property type="project" value="UniProtKB-UniRule"/>
</dbReference>
<organism evidence="11 12">
    <name type="scientific">Streptomyces smaragdinus</name>
    <dbReference type="NCBI Taxonomy" id="2585196"/>
    <lineage>
        <taxon>Bacteria</taxon>
        <taxon>Bacillati</taxon>
        <taxon>Actinomycetota</taxon>
        <taxon>Actinomycetes</taxon>
        <taxon>Kitasatosporales</taxon>
        <taxon>Streptomycetaceae</taxon>
        <taxon>Streptomyces</taxon>
    </lineage>
</organism>
<feature type="region of interest" description="Disordered" evidence="8">
    <location>
        <begin position="330"/>
        <end position="371"/>
    </location>
</feature>
<keyword evidence="4 7" id="KW-0547">Nucleotide-binding</keyword>
<keyword evidence="9" id="KW-0472">Membrane</keyword>
<dbReference type="InterPro" id="IPR017441">
    <property type="entry name" value="Protein_kinase_ATP_BS"/>
</dbReference>
<feature type="binding site" evidence="7">
    <location>
        <position position="42"/>
    </location>
    <ligand>
        <name>ATP</name>
        <dbReference type="ChEBI" id="CHEBI:30616"/>
    </ligand>
</feature>
<keyword evidence="3 11" id="KW-0808">Transferase</keyword>
<dbReference type="Proteomes" id="UP000466345">
    <property type="component" value="Unassembled WGS sequence"/>
</dbReference>
<evidence type="ECO:0000256" key="6">
    <source>
        <dbReference type="ARBA" id="ARBA00022840"/>
    </source>
</evidence>
<comment type="caution">
    <text evidence="11">The sequence shown here is derived from an EMBL/GenBank/DDBJ whole genome shotgun (WGS) entry which is preliminary data.</text>
</comment>
<keyword evidence="6 7" id="KW-0067">ATP-binding</keyword>
<sequence length="480" mass="50015">MTGGRGRIVDGRFELLERLGSGGMGTVWRARDTALERDVALKEVHPDAVTLPRERVLREARALARLSHPNVVTIHHIVEADPHPWLVMELVPGQSLQDRLATGPIAPHEAARIGLDVLSGLRAAHAAGIHHRDVKPANVLLRPDGRAVLTDFGIAVLQGSTQLTNPGEVVGSPEYIAPERVRGAADEPAADLWSLGMTLYVAVEGVSPLRRPGTLATLAAVVEDPVPPPRRAGALGPVLRALLVKDPAARPTSAQLDGLLRQAAQAPRTAPAPAAGYTPTSLDSPRPTRPGPAPARRGSRPALVAVALVASLALVGGLVTALVMLAGERSDEGDSGASQSPSVTAPESPTPTPTQPTPSTTAPATSQSNGPTAGSWIAVLASVPVSGGTGARDARLRSIRQTVPEAQALLSDSYGSLRAGYWVVYAPGPFADGKDAVRFCADRGRTTATTCYGRYLSDARADYPLICYPQSGGSGRCVKP</sequence>
<evidence type="ECO:0000256" key="5">
    <source>
        <dbReference type="ARBA" id="ARBA00022777"/>
    </source>
</evidence>
<keyword evidence="2" id="KW-0723">Serine/threonine-protein kinase</keyword>
<feature type="compositionally biased region" description="Low complexity" evidence="8">
    <location>
        <begin position="263"/>
        <end position="275"/>
    </location>
</feature>
<dbReference type="PROSITE" id="PS00107">
    <property type="entry name" value="PROTEIN_KINASE_ATP"/>
    <property type="match status" value="1"/>
</dbReference>
<dbReference type="CDD" id="cd14014">
    <property type="entry name" value="STKc_PknB_like"/>
    <property type="match status" value="1"/>
</dbReference>
<dbReference type="SUPFAM" id="SSF56112">
    <property type="entry name" value="Protein kinase-like (PK-like)"/>
    <property type="match status" value="1"/>
</dbReference>
<keyword evidence="9" id="KW-1133">Transmembrane helix</keyword>
<feature type="compositionally biased region" description="Low complexity" evidence="8">
    <location>
        <begin position="357"/>
        <end position="368"/>
    </location>
</feature>
<feature type="transmembrane region" description="Helical" evidence="9">
    <location>
        <begin position="302"/>
        <end position="325"/>
    </location>
</feature>
<dbReference type="Gene3D" id="1.10.510.10">
    <property type="entry name" value="Transferase(Phosphotransferase) domain 1"/>
    <property type="match status" value="1"/>
</dbReference>
<dbReference type="GO" id="GO:0004674">
    <property type="term" value="F:protein serine/threonine kinase activity"/>
    <property type="evidence" value="ECO:0007669"/>
    <property type="project" value="UniProtKB-KW"/>
</dbReference>
<evidence type="ECO:0000256" key="7">
    <source>
        <dbReference type="PROSITE-ProRule" id="PRU10141"/>
    </source>
</evidence>
<dbReference type="Gene3D" id="3.30.200.20">
    <property type="entry name" value="Phosphorylase Kinase, domain 1"/>
    <property type="match status" value="1"/>
</dbReference>
<dbReference type="InterPro" id="IPR008271">
    <property type="entry name" value="Ser/Thr_kinase_AS"/>
</dbReference>
<name>A0A7K0CS96_9ACTN</name>
<feature type="domain" description="Protein kinase" evidence="10">
    <location>
        <begin position="13"/>
        <end position="260"/>
    </location>
</feature>
<dbReference type="AlphaFoldDB" id="A0A7K0CS96"/>
<proteinExistence type="predicted"/>
<keyword evidence="12" id="KW-1185">Reference proteome</keyword>
<dbReference type="RefSeq" id="WP_153457081.1">
    <property type="nucleotide sequence ID" value="NZ_WEGJ01000051.1"/>
</dbReference>
<dbReference type="InterPro" id="IPR000719">
    <property type="entry name" value="Prot_kinase_dom"/>
</dbReference>
<dbReference type="EC" id="2.7.11.1" evidence="1"/>
<dbReference type="SMART" id="SM00220">
    <property type="entry name" value="S_TKc"/>
    <property type="match status" value="1"/>
</dbReference>
<dbReference type="PANTHER" id="PTHR43289:SF6">
    <property type="entry name" value="SERINE_THREONINE-PROTEIN KINASE NEKL-3"/>
    <property type="match status" value="1"/>
</dbReference>
<reference evidence="11 12" key="1">
    <citation type="submission" date="2019-10" db="EMBL/GenBank/DDBJ databases">
        <title>Streptomyces smaragdinus sp. nov. and Streptomyces fabii sp. nov., isolated from the gut of fungus growing-termite Macrotermes natalensis.</title>
        <authorList>
            <person name="Schwitalla J."/>
            <person name="Benndorf R."/>
            <person name="Martin K."/>
            <person name="De Beer W."/>
            <person name="Kaster A.-K."/>
            <person name="Vollmers J."/>
            <person name="Poulsen M."/>
            <person name="Beemelmanns C."/>
        </authorList>
    </citation>
    <scope>NUCLEOTIDE SEQUENCE [LARGE SCALE GENOMIC DNA]</scope>
    <source>
        <strain evidence="11 12">RB5</strain>
    </source>
</reference>
<evidence type="ECO:0000256" key="8">
    <source>
        <dbReference type="SAM" id="MobiDB-lite"/>
    </source>
</evidence>
<dbReference type="PROSITE" id="PS50011">
    <property type="entry name" value="PROTEIN_KINASE_DOM"/>
    <property type="match status" value="1"/>
</dbReference>
<feature type="region of interest" description="Disordered" evidence="8">
    <location>
        <begin position="263"/>
        <end position="298"/>
    </location>
</feature>
<gene>
    <name evidence="11" type="primary">pknD_26</name>
    <name evidence="11" type="ORF">SRB5_64960</name>
</gene>
<dbReference type="PROSITE" id="PS00108">
    <property type="entry name" value="PROTEIN_KINASE_ST"/>
    <property type="match status" value="1"/>
</dbReference>
<evidence type="ECO:0000256" key="3">
    <source>
        <dbReference type="ARBA" id="ARBA00022679"/>
    </source>
</evidence>
<dbReference type="InterPro" id="IPR011009">
    <property type="entry name" value="Kinase-like_dom_sf"/>
</dbReference>
<evidence type="ECO:0000256" key="9">
    <source>
        <dbReference type="SAM" id="Phobius"/>
    </source>
</evidence>
<evidence type="ECO:0000313" key="11">
    <source>
        <dbReference type="EMBL" id="MQY16298.1"/>
    </source>
</evidence>
<evidence type="ECO:0000256" key="4">
    <source>
        <dbReference type="ARBA" id="ARBA00022741"/>
    </source>
</evidence>
<evidence type="ECO:0000313" key="12">
    <source>
        <dbReference type="Proteomes" id="UP000466345"/>
    </source>
</evidence>
<keyword evidence="9" id="KW-0812">Transmembrane</keyword>
<dbReference type="Pfam" id="PF00069">
    <property type="entry name" value="Pkinase"/>
    <property type="match status" value="1"/>
</dbReference>
<accession>A0A7K0CS96</accession>
<dbReference type="EMBL" id="WEGJ01000051">
    <property type="protein sequence ID" value="MQY16298.1"/>
    <property type="molecule type" value="Genomic_DNA"/>
</dbReference>
<dbReference type="OrthoDB" id="9762169at2"/>
<protein>
    <recommendedName>
        <fullName evidence="1">non-specific serine/threonine protein kinase</fullName>
        <ecNumber evidence="1">2.7.11.1</ecNumber>
    </recommendedName>
</protein>
<evidence type="ECO:0000259" key="10">
    <source>
        <dbReference type="PROSITE" id="PS50011"/>
    </source>
</evidence>
<dbReference type="PANTHER" id="PTHR43289">
    <property type="entry name" value="MITOGEN-ACTIVATED PROTEIN KINASE KINASE KINASE 20-RELATED"/>
    <property type="match status" value="1"/>
</dbReference>